<dbReference type="Pfam" id="PF11275">
    <property type="entry name" value="DUF3077"/>
    <property type="match status" value="1"/>
</dbReference>
<name>A0A923JTX4_9PSED</name>
<reference evidence="1" key="1">
    <citation type="journal article" date="2020" name="Microorganisms">
        <title>Reliable Identification of Environmental Pseudomonas Isolates Using the rpoD Gene.</title>
        <authorList>
            <consortium name="The Broad Institute Genome Sequencing Platform"/>
            <person name="Girard L."/>
            <person name="Lood C."/>
            <person name="Rokni-Zadeh H."/>
            <person name="van Noort V."/>
            <person name="Lavigne R."/>
            <person name="De Mot R."/>
        </authorList>
    </citation>
    <scope>NUCLEOTIDE SEQUENCE</scope>
    <source>
        <strain evidence="1">SWRI10</strain>
    </source>
</reference>
<proteinExistence type="predicted"/>
<evidence type="ECO:0000313" key="2">
    <source>
        <dbReference type="EMBL" id="MBV4534565.1"/>
    </source>
</evidence>
<organism evidence="1">
    <name type="scientific">Pseudomonas urmiensis</name>
    <dbReference type="NCBI Taxonomy" id="2745493"/>
    <lineage>
        <taxon>Bacteria</taxon>
        <taxon>Pseudomonadati</taxon>
        <taxon>Pseudomonadota</taxon>
        <taxon>Gammaproteobacteria</taxon>
        <taxon>Pseudomonadales</taxon>
        <taxon>Pseudomonadaceae</taxon>
        <taxon>Pseudomonas</taxon>
    </lineage>
</organism>
<dbReference type="AlphaFoldDB" id="A0A923JTX4"/>
<reference evidence="2" key="3">
    <citation type="submission" date="2021-06" db="EMBL/GenBank/DDBJ databases">
        <title>Updating the genus Pseudomonas: Description of 43 new species and partition of the Pseudomonas putida group.</title>
        <authorList>
            <person name="Girard L."/>
            <person name="Lood C."/>
            <person name="Vandamme P."/>
            <person name="Rokni-Zadeh H."/>
            <person name="Van Noort V."/>
            <person name="Hofte M."/>
            <person name="Lavigne R."/>
            <person name="De Mot R."/>
        </authorList>
    </citation>
    <scope>NUCLEOTIDE SEQUENCE</scope>
    <source>
        <strain evidence="2">SWRI10</strain>
    </source>
</reference>
<evidence type="ECO:0000313" key="1">
    <source>
        <dbReference type="EMBL" id="MBC3440542.1"/>
    </source>
</evidence>
<accession>A0A923JTX4</accession>
<dbReference type="RefSeq" id="WP_186554100.1">
    <property type="nucleotide sequence ID" value="NZ_JABWRE020000001.1"/>
</dbReference>
<dbReference type="EMBL" id="JABWRE020000001">
    <property type="protein sequence ID" value="MBV4534565.1"/>
    <property type="molecule type" value="Genomic_DNA"/>
</dbReference>
<sequence length="87" mass="9112">MMGAKTVGKTGFGYGDGDQPLFRVNAGHDAGRAMEQASAMMACVRRMTLLAATDGEADLGWAAHLLSDMVKAVMDDVELGQAEKAGH</sequence>
<reference evidence="1" key="2">
    <citation type="submission" date="2020-07" db="EMBL/GenBank/DDBJ databases">
        <authorList>
            <person name="Lood C."/>
            <person name="Girard L."/>
        </authorList>
    </citation>
    <scope>NUCLEOTIDE SEQUENCE</scope>
    <source>
        <strain evidence="1">SWRI10</strain>
    </source>
</reference>
<protein>
    <submittedName>
        <fullName evidence="1">DUF3077 domain-containing protein</fullName>
    </submittedName>
</protein>
<gene>
    <name evidence="2" type="ORF">HU737_001065</name>
    <name evidence="1" type="ORF">HU737_07620</name>
</gene>
<comment type="caution">
    <text evidence="1">The sequence shown here is derived from an EMBL/GenBank/DDBJ whole genome shotgun (WGS) entry which is preliminary data.</text>
</comment>
<dbReference type="EMBL" id="JABWRE010000004">
    <property type="protein sequence ID" value="MBC3440542.1"/>
    <property type="molecule type" value="Genomic_DNA"/>
</dbReference>
<dbReference type="Proteomes" id="UP000599879">
    <property type="component" value="Unassembled WGS sequence"/>
</dbReference>
<dbReference type="InterPro" id="IPR021427">
    <property type="entry name" value="DUF3077"/>
</dbReference>